<keyword evidence="4" id="KW-1185">Reference proteome</keyword>
<keyword evidence="2" id="KW-0472">Membrane</keyword>
<feature type="transmembrane region" description="Helical" evidence="2">
    <location>
        <begin position="38"/>
        <end position="61"/>
    </location>
</feature>
<keyword evidence="2" id="KW-0812">Transmembrane</keyword>
<dbReference type="Proteomes" id="UP000596742">
    <property type="component" value="Unassembled WGS sequence"/>
</dbReference>
<keyword evidence="2" id="KW-1133">Transmembrane helix</keyword>
<organism evidence="3 4">
    <name type="scientific">Mytilus galloprovincialis</name>
    <name type="common">Mediterranean mussel</name>
    <dbReference type="NCBI Taxonomy" id="29158"/>
    <lineage>
        <taxon>Eukaryota</taxon>
        <taxon>Metazoa</taxon>
        <taxon>Spiralia</taxon>
        <taxon>Lophotrochozoa</taxon>
        <taxon>Mollusca</taxon>
        <taxon>Bivalvia</taxon>
        <taxon>Autobranchia</taxon>
        <taxon>Pteriomorphia</taxon>
        <taxon>Mytilida</taxon>
        <taxon>Mytiloidea</taxon>
        <taxon>Mytilidae</taxon>
        <taxon>Mytilinae</taxon>
        <taxon>Mytilus</taxon>
    </lineage>
</organism>
<evidence type="ECO:0000256" key="1">
    <source>
        <dbReference type="SAM" id="MobiDB-lite"/>
    </source>
</evidence>
<dbReference type="EMBL" id="UYJE01004694">
    <property type="protein sequence ID" value="VDI30516.1"/>
    <property type="molecule type" value="Genomic_DNA"/>
</dbReference>
<evidence type="ECO:0000313" key="3">
    <source>
        <dbReference type="EMBL" id="VDI30516.1"/>
    </source>
</evidence>
<evidence type="ECO:0008006" key="5">
    <source>
        <dbReference type="Google" id="ProtNLM"/>
    </source>
</evidence>
<proteinExistence type="predicted"/>
<reference evidence="3" key="1">
    <citation type="submission" date="2018-11" db="EMBL/GenBank/DDBJ databases">
        <authorList>
            <person name="Alioto T."/>
            <person name="Alioto T."/>
        </authorList>
    </citation>
    <scope>NUCLEOTIDE SEQUENCE</scope>
</reference>
<evidence type="ECO:0000313" key="4">
    <source>
        <dbReference type="Proteomes" id="UP000596742"/>
    </source>
</evidence>
<sequence>MADTNEQNRDYGNDKSKEDYPLVQEDSKNKNHYNVKKCIKWTVSVCMFLMMVTVVWALVAYPSLPSNFTKLSSSHESSANKSDKTKVIDRTCAYITDREYWKSIPDNLNEYCTPKNFMDGTIGYAKKRFQCPGTQLYIPLLCFCDYNVNCPYIKNSEASQTEHYMKRACKECTSQEYCACQNFGKCYNCTDKIMKSWKCLCEPGTDGTYCTKISKRLCIKSKESNGLENCNNSNDLECVLRLDNHDTYVCKWNEAMKGDYPSCGVSVSTTN</sequence>
<protein>
    <recommendedName>
        <fullName evidence="5">EGF-like domain-containing protein</fullName>
    </recommendedName>
</protein>
<feature type="region of interest" description="Disordered" evidence="1">
    <location>
        <begin position="1"/>
        <end position="23"/>
    </location>
</feature>
<evidence type="ECO:0000256" key="2">
    <source>
        <dbReference type="SAM" id="Phobius"/>
    </source>
</evidence>
<comment type="caution">
    <text evidence="3">The sequence shown here is derived from an EMBL/GenBank/DDBJ whole genome shotgun (WGS) entry which is preliminary data.</text>
</comment>
<name>A0A8B6E8U7_MYTGA</name>
<dbReference type="AlphaFoldDB" id="A0A8B6E8U7"/>
<accession>A0A8B6E8U7</accession>
<gene>
    <name evidence="3" type="ORF">MGAL_10B032449</name>
</gene>